<sequence length="380" mass="40170">MRKLLDILVSRPVEVIVGLLLLVMGGYAAANGADGNLRAWGGVLAGVGGVLLSWTTGTAYSRDRALAEADHRLLGLSRHLSTEIGNLTLTIEQNQLGTITAETCYALLVQSRHSLTGIVAGIRAQLGSEYDVITSGRTIADAARALHRTIDDVARALDRPTVDAAAVVDARRRVAEIARHVAEADRRTASGRAAAAAEAPATLVTETVACPACGEAQPISIGNLPGSTATTRCRRCHESFHVHRARSGAPFTRPTGTPSPQPAEREVTHPCTACEASITVRIRVEGGTARRVICTGCGMSHELSGDGSTLRPLGKYAMFRVPVVGKRNARPLVTCPGCGRTLTAIIRRSGSYFAACDTCRNLLTVPEADYRAHTDRDAAP</sequence>
<feature type="transmembrane region" description="Helical" evidence="2">
    <location>
        <begin position="12"/>
        <end position="30"/>
    </location>
</feature>
<evidence type="ECO:0000313" key="3">
    <source>
        <dbReference type="EMBL" id="GGJ96041.1"/>
    </source>
</evidence>
<organism evidence="3 4">
    <name type="scientific">Pilimelia anulata</name>
    <dbReference type="NCBI Taxonomy" id="53371"/>
    <lineage>
        <taxon>Bacteria</taxon>
        <taxon>Bacillati</taxon>
        <taxon>Actinomycetota</taxon>
        <taxon>Actinomycetes</taxon>
        <taxon>Micromonosporales</taxon>
        <taxon>Micromonosporaceae</taxon>
        <taxon>Pilimelia</taxon>
    </lineage>
</organism>
<proteinExistence type="predicted"/>
<feature type="region of interest" description="Disordered" evidence="1">
    <location>
        <begin position="247"/>
        <end position="268"/>
    </location>
</feature>
<accession>A0A8J3B809</accession>
<name>A0A8J3B809_9ACTN</name>
<protein>
    <submittedName>
        <fullName evidence="3">Uncharacterized protein</fullName>
    </submittedName>
</protein>
<gene>
    <name evidence="3" type="ORF">GCM10010123_27470</name>
</gene>
<dbReference type="RefSeq" id="WP_189170508.1">
    <property type="nucleotide sequence ID" value="NZ_BMQB01000005.1"/>
</dbReference>
<evidence type="ECO:0000256" key="2">
    <source>
        <dbReference type="SAM" id="Phobius"/>
    </source>
</evidence>
<dbReference type="EMBL" id="BMQB01000005">
    <property type="protein sequence ID" value="GGJ96041.1"/>
    <property type="molecule type" value="Genomic_DNA"/>
</dbReference>
<dbReference type="AlphaFoldDB" id="A0A8J3B809"/>
<keyword evidence="2" id="KW-1133">Transmembrane helix</keyword>
<evidence type="ECO:0000313" key="4">
    <source>
        <dbReference type="Proteomes" id="UP000649739"/>
    </source>
</evidence>
<keyword evidence="2" id="KW-0812">Transmembrane</keyword>
<comment type="caution">
    <text evidence="3">The sequence shown here is derived from an EMBL/GenBank/DDBJ whole genome shotgun (WGS) entry which is preliminary data.</text>
</comment>
<keyword evidence="2" id="KW-0472">Membrane</keyword>
<reference evidence="3" key="2">
    <citation type="submission" date="2020-09" db="EMBL/GenBank/DDBJ databases">
        <authorList>
            <person name="Sun Q."/>
            <person name="Ohkuma M."/>
        </authorList>
    </citation>
    <scope>NUCLEOTIDE SEQUENCE</scope>
    <source>
        <strain evidence="3">JCM 3090</strain>
    </source>
</reference>
<reference evidence="3" key="1">
    <citation type="journal article" date="2014" name="Int. J. Syst. Evol. Microbiol.">
        <title>Complete genome sequence of Corynebacterium casei LMG S-19264T (=DSM 44701T), isolated from a smear-ripened cheese.</title>
        <authorList>
            <consortium name="US DOE Joint Genome Institute (JGI-PGF)"/>
            <person name="Walter F."/>
            <person name="Albersmeier A."/>
            <person name="Kalinowski J."/>
            <person name="Ruckert C."/>
        </authorList>
    </citation>
    <scope>NUCLEOTIDE SEQUENCE</scope>
    <source>
        <strain evidence="3">JCM 3090</strain>
    </source>
</reference>
<dbReference type="Proteomes" id="UP000649739">
    <property type="component" value="Unassembled WGS sequence"/>
</dbReference>
<keyword evidence="4" id="KW-1185">Reference proteome</keyword>
<evidence type="ECO:0000256" key="1">
    <source>
        <dbReference type="SAM" id="MobiDB-lite"/>
    </source>
</evidence>
<feature type="transmembrane region" description="Helical" evidence="2">
    <location>
        <begin position="36"/>
        <end position="54"/>
    </location>
</feature>